<dbReference type="AlphaFoldDB" id="A0A9D1PR82"/>
<dbReference type="InterPro" id="IPR001789">
    <property type="entry name" value="Sig_transdc_resp-reg_receiver"/>
</dbReference>
<dbReference type="Proteomes" id="UP000824162">
    <property type="component" value="Unassembled WGS sequence"/>
</dbReference>
<accession>A0A9D1PR82</accession>
<feature type="non-terminal residue" evidence="5">
    <location>
        <position position="77"/>
    </location>
</feature>
<evidence type="ECO:0000313" key="5">
    <source>
        <dbReference type="EMBL" id="HIV85646.1"/>
    </source>
</evidence>
<evidence type="ECO:0000256" key="2">
    <source>
        <dbReference type="ARBA" id="ARBA00024867"/>
    </source>
</evidence>
<organism evidence="5 6">
    <name type="scientific">Candidatus Monoglobus merdigallinarum</name>
    <dbReference type="NCBI Taxonomy" id="2838698"/>
    <lineage>
        <taxon>Bacteria</taxon>
        <taxon>Bacillati</taxon>
        <taxon>Bacillota</taxon>
        <taxon>Clostridia</taxon>
        <taxon>Monoglobales</taxon>
        <taxon>Monoglobaceae</taxon>
        <taxon>Monoglobus</taxon>
    </lineage>
</organism>
<dbReference type="Pfam" id="PF00072">
    <property type="entry name" value="Response_reg"/>
    <property type="match status" value="1"/>
</dbReference>
<keyword evidence="3" id="KW-0597">Phosphoprotein</keyword>
<dbReference type="GO" id="GO:0000160">
    <property type="term" value="P:phosphorelay signal transduction system"/>
    <property type="evidence" value="ECO:0007669"/>
    <property type="project" value="InterPro"/>
</dbReference>
<feature type="modified residue" description="4-aspartylphosphate" evidence="3">
    <location>
        <position position="57"/>
    </location>
</feature>
<sequence>MKVILCDDDAEYIASFRTLLENKLRSCYLDAEISEFHSGEELLEAFRPFEYNIIFLDIEMDGRSGIDTANEIRKSDD</sequence>
<protein>
    <recommendedName>
        <fullName evidence="1">Stage 0 sporulation protein A homolog</fullName>
    </recommendedName>
</protein>
<comment type="caution">
    <text evidence="5">The sequence shown here is derived from an EMBL/GenBank/DDBJ whole genome shotgun (WGS) entry which is preliminary data.</text>
</comment>
<evidence type="ECO:0000256" key="3">
    <source>
        <dbReference type="PROSITE-ProRule" id="PRU00169"/>
    </source>
</evidence>
<proteinExistence type="predicted"/>
<reference evidence="5" key="2">
    <citation type="submission" date="2021-04" db="EMBL/GenBank/DDBJ databases">
        <authorList>
            <person name="Gilroy R."/>
        </authorList>
    </citation>
    <scope>NUCLEOTIDE SEQUENCE</scope>
    <source>
        <strain evidence="5">5790</strain>
    </source>
</reference>
<feature type="domain" description="Response regulatory" evidence="4">
    <location>
        <begin position="2"/>
        <end position="77"/>
    </location>
</feature>
<dbReference type="Gene3D" id="3.40.50.2300">
    <property type="match status" value="1"/>
</dbReference>
<dbReference type="SUPFAM" id="SSF52172">
    <property type="entry name" value="CheY-like"/>
    <property type="match status" value="1"/>
</dbReference>
<dbReference type="EMBL" id="DXIJ01000047">
    <property type="protein sequence ID" value="HIV85646.1"/>
    <property type="molecule type" value="Genomic_DNA"/>
</dbReference>
<evidence type="ECO:0000259" key="4">
    <source>
        <dbReference type="PROSITE" id="PS50110"/>
    </source>
</evidence>
<dbReference type="InterPro" id="IPR011006">
    <property type="entry name" value="CheY-like_superfamily"/>
</dbReference>
<dbReference type="CDD" id="cd00156">
    <property type="entry name" value="REC"/>
    <property type="match status" value="1"/>
</dbReference>
<gene>
    <name evidence="5" type="ORF">H9900_02415</name>
</gene>
<dbReference type="PROSITE" id="PS50110">
    <property type="entry name" value="RESPONSE_REGULATORY"/>
    <property type="match status" value="1"/>
</dbReference>
<comment type="function">
    <text evidence="2">May play the central regulatory role in sporulation. It may be an element of the effector pathway responsible for the activation of sporulation genes in response to nutritional stress. Spo0A may act in concert with spo0H (a sigma factor) to control the expression of some genes that are critical to the sporulation process.</text>
</comment>
<evidence type="ECO:0000313" key="6">
    <source>
        <dbReference type="Proteomes" id="UP000824162"/>
    </source>
</evidence>
<name>A0A9D1PR82_9FIRM</name>
<evidence type="ECO:0000256" key="1">
    <source>
        <dbReference type="ARBA" id="ARBA00018672"/>
    </source>
</evidence>
<reference evidence="5" key="1">
    <citation type="journal article" date="2021" name="PeerJ">
        <title>Extensive microbial diversity within the chicken gut microbiome revealed by metagenomics and culture.</title>
        <authorList>
            <person name="Gilroy R."/>
            <person name="Ravi A."/>
            <person name="Getino M."/>
            <person name="Pursley I."/>
            <person name="Horton D.L."/>
            <person name="Alikhan N.F."/>
            <person name="Baker D."/>
            <person name="Gharbi K."/>
            <person name="Hall N."/>
            <person name="Watson M."/>
            <person name="Adriaenssens E.M."/>
            <person name="Foster-Nyarko E."/>
            <person name="Jarju S."/>
            <person name="Secka A."/>
            <person name="Antonio M."/>
            <person name="Oren A."/>
            <person name="Chaudhuri R.R."/>
            <person name="La Ragione R."/>
            <person name="Hildebrand F."/>
            <person name="Pallen M.J."/>
        </authorList>
    </citation>
    <scope>NUCLEOTIDE SEQUENCE</scope>
    <source>
        <strain evidence="5">5790</strain>
    </source>
</reference>